<feature type="transmembrane region" description="Helical" evidence="1">
    <location>
        <begin position="215"/>
        <end position="236"/>
    </location>
</feature>
<dbReference type="RefSeq" id="WP_179912533.1">
    <property type="nucleotide sequence ID" value="NZ_JACBYE010000006.1"/>
</dbReference>
<dbReference type="EMBL" id="JACBYE010000006">
    <property type="protein sequence ID" value="NYS92742.1"/>
    <property type="molecule type" value="Genomic_DNA"/>
</dbReference>
<keyword evidence="1" id="KW-0472">Membrane</keyword>
<accession>A0A853ESP0</accession>
<gene>
    <name evidence="3" type="ORF">HZZ10_04260</name>
</gene>
<feature type="transmembrane region" description="Helical" evidence="1">
    <location>
        <begin position="256"/>
        <end position="273"/>
    </location>
</feature>
<feature type="transmembrane region" description="Helical" evidence="1">
    <location>
        <begin position="173"/>
        <end position="194"/>
    </location>
</feature>
<name>A0A853ESP0_9MICO</name>
<dbReference type="Proteomes" id="UP000561011">
    <property type="component" value="Unassembled WGS sequence"/>
</dbReference>
<keyword evidence="1" id="KW-1133">Transmembrane helix</keyword>
<dbReference type="Pfam" id="PF04892">
    <property type="entry name" value="VanZ"/>
    <property type="match status" value="1"/>
</dbReference>
<keyword evidence="1" id="KW-0812">Transmembrane</keyword>
<feature type="transmembrane region" description="Helical" evidence="1">
    <location>
        <begin position="133"/>
        <end position="153"/>
    </location>
</feature>
<feature type="domain" description="VanZ-like" evidence="2">
    <location>
        <begin position="50"/>
        <end position="189"/>
    </location>
</feature>
<dbReference type="PANTHER" id="PTHR36834">
    <property type="entry name" value="MEMBRANE PROTEIN-RELATED"/>
    <property type="match status" value="1"/>
</dbReference>
<dbReference type="PANTHER" id="PTHR36834:SF1">
    <property type="entry name" value="INTEGRAL MEMBRANE PROTEIN"/>
    <property type="match status" value="1"/>
</dbReference>
<evidence type="ECO:0000313" key="4">
    <source>
        <dbReference type="Proteomes" id="UP000561011"/>
    </source>
</evidence>
<keyword evidence="4" id="KW-1185">Reference proteome</keyword>
<sequence length="395" mass="42124">MPQQWTWPAYVGVFGGAVLFAVFFLPIVLVQSRRYGRLSGRRLLVSAGLAVYGVALVAYTLLPLPSGAAGWCAQHGIDAAQLRPLAFVDDIRRETAGLGLTQTLRSRSVLQVVFNVLLFVPWGVAVRRFFDRGAFVTVVSGFAVSVLVEVTQYTGVFGLVGCSYRIADVDDVLTNTLGAAVGALVAPLVLVWLPRSADLVRERGRPRPVTVWRRWTGMAVDWFLFAAVPLVLVLTYRAGLLALGHPLPDGDVLSDVVLGTAVPGLLVFVLPAFTRSGASFGQRALWLRPAWPERGRSARASGRSRLGDGTLAQRLGRACVTGGAYAALSTVEVVDALPDAVQDLAGTASLLVLLVAFFGVLATEGRRGVSFALSGATLVDSRAVRSGERADVRKV</sequence>
<evidence type="ECO:0000256" key="1">
    <source>
        <dbReference type="SAM" id="Phobius"/>
    </source>
</evidence>
<feature type="transmembrane region" description="Helical" evidence="1">
    <location>
        <begin position="6"/>
        <end position="30"/>
    </location>
</feature>
<dbReference type="InterPro" id="IPR053150">
    <property type="entry name" value="Teicoplanin_resist-assoc"/>
</dbReference>
<comment type="caution">
    <text evidence="3">The sequence shown here is derived from an EMBL/GenBank/DDBJ whole genome shotgun (WGS) entry which is preliminary data.</text>
</comment>
<feature type="transmembrane region" description="Helical" evidence="1">
    <location>
        <begin position="42"/>
        <end position="62"/>
    </location>
</feature>
<protein>
    <submittedName>
        <fullName evidence="3">VanZ family protein</fullName>
    </submittedName>
</protein>
<dbReference type="AlphaFoldDB" id="A0A853ESP0"/>
<feature type="transmembrane region" description="Helical" evidence="1">
    <location>
        <begin position="108"/>
        <end position="126"/>
    </location>
</feature>
<evidence type="ECO:0000313" key="3">
    <source>
        <dbReference type="EMBL" id="NYS92742.1"/>
    </source>
</evidence>
<reference evidence="3 4" key="1">
    <citation type="submission" date="2020-07" db="EMBL/GenBank/DDBJ databases">
        <title>MOT database genomes.</title>
        <authorList>
            <person name="Joseph S."/>
            <person name="Aduse-Opoku J."/>
            <person name="Hashim A."/>
            <person name="Wade W."/>
            <person name="Curtis M."/>
        </authorList>
    </citation>
    <scope>NUCLEOTIDE SEQUENCE [LARGE SCALE GENOMIC DNA]</scope>
    <source>
        <strain evidence="3 4">DSM 100099</strain>
    </source>
</reference>
<proteinExistence type="predicted"/>
<organism evidence="3 4">
    <name type="scientific">Sanguibacter inulinus</name>
    <dbReference type="NCBI Taxonomy" id="60922"/>
    <lineage>
        <taxon>Bacteria</taxon>
        <taxon>Bacillati</taxon>
        <taxon>Actinomycetota</taxon>
        <taxon>Actinomycetes</taxon>
        <taxon>Micrococcales</taxon>
        <taxon>Sanguibacteraceae</taxon>
        <taxon>Sanguibacter</taxon>
    </lineage>
</organism>
<evidence type="ECO:0000259" key="2">
    <source>
        <dbReference type="Pfam" id="PF04892"/>
    </source>
</evidence>
<dbReference type="InterPro" id="IPR006976">
    <property type="entry name" value="VanZ-like"/>
</dbReference>